<feature type="region of interest" description="Disordered" evidence="1">
    <location>
        <begin position="1"/>
        <end position="59"/>
    </location>
</feature>
<feature type="region of interest" description="Disordered" evidence="1">
    <location>
        <begin position="262"/>
        <end position="301"/>
    </location>
</feature>
<dbReference type="GeneID" id="87873583"/>
<organism evidence="2 3">
    <name type="scientific">Neurospora hispaniola</name>
    <dbReference type="NCBI Taxonomy" id="588809"/>
    <lineage>
        <taxon>Eukaryota</taxon>
        <taxon>Fungi</taxon>
        <taxon>Dikarya</taxon>
        <taxon>Ascomycota</taxon>
        <taxon>Pezizomycotina</taxon>
        <taxon>Sordariomycetes</taxon>
        <taxon>Sordariomycetidae</taxon>
        <taxon>Sordariales</taxon>
        <taxon>Sordariaceae</taxon>
        <taxon>Neurospora</taxon>
    </lineage>
</organism>
<keyword evidence="3" id="KW-1185">Reference proteome</keyword>
<reference evidence="2 3" key="1">
    <citation type="journal article" date="2023" name="Mol. Phylogenet. Evol.">
        <title>Genome-scale phylogeny and comparative genomics of the fungal order Sordariales.</title>
        <authorList>
            <person name="Hensen N."/>
            <person name="Bonometti L."/>
            <person name="Westerberg I."/>
            <person name="Brannstrom I.O."/>
            <person name="Guillou S."/>
            <person name="Cros-Aarteil S."/>
            <person name="Calhoun S."/>
            <person name="Haridas S."/>
            <person name="Kuo A."/>
            <person name="Mondo S."/>
            <person name="Pangilinan J."/>
            <person name="Riley R."/>
            <person name="LaButti K."/>
            <person name="Andreopoulos B."/>
            <person name="Lipzen A."/>
            <person name="Chen C."/>
            <person name="Yan M."/>
            <person name="Daum C."/>
            <person name="Ng V."/>
            <person name="Clum A."/>
            <person name="Steindorff A."/>
            <person name="Ohm R.A."/>
            <person name="Martin F."/>
            <person name="Silar P."/>
            <person name="Natvig D.O."/>
            <person name="Lalanne C."/>
            <person name="Gautier V."/>
            <person name="Ament-Velasquez S.L."/>
            <person name="Kruys A."/>
            <person name="Hutchinson M.I."/>
            <person name="Powell A.J."/>
            <person name="Barry K."/>
            <person name="Miller A.N."/>
            <person name="Grigoriev I.V."/>
            <person name="Debuchy R."/>
            <person name="Gladieux P."/>
            <person name="Hiltunen Thoren M."/>
            <person name="Johannesson H."/>
        </authorList>
    </citation>
    <scope>NUCLEOTIDE SEQUENCE [LARGE SCALE GENOMIC DNA]</scope>
    <source>
        <strain evidence="2 3">FGSC 10403</strain>
    </source>
</reference>
<gene>
    <name evidence="2" type="ORF">B0T23DRAFT_345900</name>
</gene>
<evidence type="ECO:0000313" key="2">
    <source>
        <dbReference type="EMBL" id="KAK3486960.1"/>
    </source>
</evidence>
<name>A0AAJ0I1H1_9PEZI</name>
<protein>
    <submittedName>
        <fullName evidence="2">Uncharacterized protein</fullName>
    </submittedName>
</protein>
<dbReference type="AlphaFoldDB" id="A0AAJ0I1H1"/>
<dbReference type="Proteomes" id="UP001285908">
    <property type="component" value="Unassembled WGS sequence"/>
</dbReference>
<feature type="compositionally biased region" description="Basic and acidic residues" evidence="1">
    <location>
        <begin position="179"/>
        <end position="193"/>
    </location>
</feature>
<dbReference type="EMBL" id="JAULSX010000008">
    <property type="protein sequence ID" value="KAK3486960.1"/>
    <property type="molecule type" value="Genomic_DNA"/>
</dbReference>
<feature type="compositionally biased region" description="Low complexity" evidence="1">
    <location>
        <begin position="8"/>
        <end position="17"/>
    </location>
</feature>
<accession>A0AAJ0I1H1</accession>
<feature type="compositionally biased region" description="Basic and acidic residues" evidence="1">
    <location>
        <begin position="135"/>
        <end position="146"/>
    </location>
</feature>
<feature type="compositionally biased region" description="Low complexity" evidence="1">
    <location>
        <begin position="267"/>
        <end position="285"/>
    </location>
</feature>
<evidence type="ECO:0000313" key="3">
    <source>
        <dbReference type="Proteomes" id="UP001285908"/>
    </source>
</evidence>
<evidence type="ECO:0000256" key="1">
    <source>
        <dbReference type="SAM" id="MobiDB-lite"/>
    </source>
</evidence>
<feature type="compositionally biased region" description="Polar residues" evidence="1">
    <location>
        <begin position="26"/>
        <end position="59"/>
    </location>
</feature>
<feature type="region of interest" description="Disordered" evidence="1">
    <location>
        <begin position="122"/>
        <end position="146"/>
    </location>
</feature>
<dbReference type="RefSeq" id="XP_062689517.1">
    <property type="nucleotide sequence ID" value="XM_062835961.1"/>
</dbReference>
<sequence>MSKSPHVSPDVRSSLPDLLPPPSYTEAITSPSGPSGPSRYDTSSVPTPTRTGESPLTTHLRTLPSRLRSAQHSHSTAQSSRDAFLVAQCVPYIEWFIEDVVNMPKTPKVAELVLVPTEGLPGVESSEEATSTGRELARKRAERDDKGWELVGAKERREEGEVVKVVCVSAAPDQGGQVTDEKGRTVDRKRTGEDSGSGSAPARPGDYTFGEWGRFETGTSPSSSRSQFGPEEAWNWFATPTLARRIASLLRPEPTLARKTIQAAVESPKSPTSPSSKKSGFGSFFRRTSKSEPQTPTPTERLITPVRDGAMIEQDRITMTVRAEEVTFRRENEFGLWESVGGWGVVVSIKVGRL</sequence>
<comment type="caution">
    <text evidence="2">The sequence shown here is derived from an EMBL/GenBank/DDBJ whole genome shotgun (WGS) entry which is preliminary data.</text>
</comment>
<feature type="region of interest" description="Disordered" evidence="1">
    <location>
        <begin position="173"/>
        <end position="209"/>
    </location>
</feature>
<proteinExistence type="predicted"/>